<evidence type="ECO:0000313" key="11">
    <source>
        <dbReference type="Proteomes" id="UP001556220"/>
    </source>
</evidence>
<keyword evidence="8" id="KW-0732">Signal</keyword>
<dbReference type="Gene3D" id="3.10.50.40">
    <property type="match status" value="1"/>
</dbReference>
<dbReference type="Pfam" id="PF00254">
    <property type="entry name" value="FKBP_C"/>
    <property type="match status" value="1"/>
</dbReference>
<organism evidence="10 11">
    <name type="scientific">Rhodanobacter lycopersici</name>
    <dbReference type="NCBI Taxonomy" id="3162487"/>
    <lineage>
        <taxon>Bacteria</taxon>
        <taxon>Pseudomonadati</taxon>
        <taxon>Pseudomonadota</taxon>
        <taxon>Gammaproteobacteria</taxon>
        <taxon>Lysobacterales</taxon>
        <taxon>Rhodanobacteraceae</taxon>
        <taxon>Rhodanobacter</taxon>
    </lineage>
</organism>
<evidence type="ECO:0000256" key="3">
    <source>
        <dbReference type="ARBA" id="ARBA00023110"/>
    </source>
</evidence>
<dbReference type="InterPro" id="IPR036944">
    <property type="entry name" value="PPIase_FKBP_N_sf"/>
</dbReference>
<feature type="compositionally biased region" description="Gly residues" evidence="7">
    <location>
        <begin position="252"/>
        <end position="262"/>
    </location>
</feature>
<feature type="chain" id="PRO_5045060475" description="Peptidyl-prolyl cis-trans isomerase" evidence="8">
    <location>
        <begin position="27"/>
        <end position="268"/>
    </location>
</feature>
<dbReference type="GO" id="GO:0016853">
    <property type="term" value="F:isomerase activity"/>
    <property type="evidence" value="ECO:0007669"/>
    <property type="project" value="UniProtKB-KW"/>
</dbReference>
<dbReference type="Pfam" id="PF01346">
    <property type="entry name" value="FKBP_N"/>
    <property type="match status" value="1"/>
</dbReference>
<feature type="region of interest" description="Disordered" evidence="7">
    <location>
        <begin position="245"/>
        <end position="268"/>
    </location>
</feature>
<dbReference type="EMBL" id="JBFOHK010000001">
    <property type="protein sequence ID" value="MEW9570579.1"/>
    <property type="molecule type" value="Genomic_DNA"/>
</dbReference>
<dbReference type="InterPro" id="IPR001179">
    <property type="entry name" value="PPIase_FKBP_dom"/>
</dbReference>
<dbReference type="InterPro" id="IPR000774">
    <property type="entry name" value="PPIase_FKBP_N"/>
</dbReference>
<evidence type="ECO:0000256" key="5">
    <source>
        <dbReference type="PROSITE-ProRule" id="PRU00277"/>
    </source>
</evidence>
<keyword evidence="3 5" id="KW-0697">Rotamase</keyword>
<proteinExistence type="inferred from homology"/>
<dbReference type="PANTHER" id="PTHR43811">
    <property type="entry name" value="FKBP-TYPE PEPTIDYL-PROLYL CIS-TRANS ISOMERASE FKPA"/>
    <property type="match status" value="1"/>
</dbReference>
<reference evidence="10 11" key="1">
    <citation type="submission" date="2024-06" db="EMBL/GenBank/DDBJ databases">
        <authorList>
            <person name="Woo H."/>
        </authorList>
    </citation>
    <scope>NUCLEOTIDE SEQUENCE [LARGE SCALE GENOMIC DNA]</scope>
    <source>
        <strain evidence="10 11">Si-c</strain>
    </source>
</reference>
<sequence>MKHFLRPTLTAVAMTAALGLSAGAFAAQKTTKAASSATGTVDKAKASYVVGWEIASQVPPIMRDELDPTEVANAVKAALSGQKPTMSEAEAKQVHDTFMAKIKAKYEAEMTKLAAKNKAEGDAFLAKNKTQPGVKTTASGLQYQVVSQGTGARPGPSDTVKINYTGTFVDGTVFDASAKHPGGGPADIPLAGVIPGFREGLQLMQVGGHYKLFIPANLAYGAEPQPPMPPNATLIFDVTLVSTKPTPASAAGNGGPGGGDTGGSDNSQ</sequence>
<evidence type="ECO:0000256" key="2">
    <source>
        <dbReference type="ARBA" id="ARBA00006577"/>
    </source>
</evidence>
<protein>
    <recommendedName>
        <fullName evidence="6">Peptidyl-prolyl cis-trans isomerase</fullName>
        <ecNumber evidence="6">5.2.1.8</ecNumber>
    </recommendedName>
</protein>
<comment type="caution">
    <text evidence="10">The sequence shown here is derived from an EMBL/GenBank/DDBJ whole genome shotgun (WGS) entry which is preliminary data.</text>
</comment>
<keyword evidence="4 5" id="KW-0413">Isomerase</keyword>
<dbReference type="PANTHER" id="PTHR43811:SF57">
    <property type="entry name" value="FKBP-TYPE PEPTIDYL-PROLYL CIS-TRANS ISOMERASE FKPA-RELATED"/>
    <property type="match status" value="1"/>
</dbReference>
<dbReference type="PROSITE" id="PS50059">
    <property type="entry name" value="FKBP_PPIASE"/>
    <property type="match status" value="1"/>
</dbReference>
<feature type="signal peptide" evidence="8">
    <location>
        <begin position="1"/>
        <end position="26"/>
    </location>
</feature>
<dbReference type="RefSeq" id="WP_367852665.1">
    <property type="nucleotide sequence ID" value="NZ_JBFOHK010000001.1"/>
</dbReference>
<evidence type="ECO:0000256" key="7">
    <source>
        <dbReference type="SAM" id="MobiDB-lite"/>
    </source>
</evidence>
<evidence type="ECO:0000256" key="4">
    <source>
        <dbReference type="ARBA" id="ARBA00023235"/>
    </source>
</evidence>
<name>A0ABV3QA71_9GAMM</name>
<gene>
    <name evidence="10" type="ORF">ABQJ54_02310</name>
</gene>
<dbReference type="EC" id="5.2.1.8" evidence="6"/>
<accession>A0ABV3QA71</accession>
<evidence type="ECO:0000256" key="6">
    <source>
        <dbReference type="RuleBase" id="RU003915"/>
    </source>
</evidence>
<keyword evidence="11" id="KW-1185">Reference proteome</keyword>
<evidence type="ECO:0000256" key="8">
    <source>
        <dbReference type="SAM" id="SignalP"/>
    </source>
</evidence>
<comment type="similarity">
    <text evidence="2 6">Belongs to the FKBP-type PPIase family.</text>
</comment>
<dbReference type="InterPro" id="IPR046357">
    <property type="entry name" value="PPIase_dom_sf"/>
</dbReference>
<evidence type="ECO:0000256" key="1">
    <source>
        <dbReference type="ARBA" id="ARBA00000971"/>
    </source>
</evidence>
<feature type="domain" description="PPIase FKBP-type" evidence="9">
    <location>
        <begin position="157"/>
        <end position="244"/>
    </location>
</feature>
<dbReference type="Proteomes" id="UP001556220">
    <property type="component" value="Unassembled WGS sequence"/>
</dbReference>
<evidence type="ECO:0000313" key="10">
    <source>
        <dbReference type="EMBL" id="MEW9570579.1"/>
    </source>
</evidence>
<evidence type="ECO:0000259" key="9">
    <source>
        <dbReference type="PROSITE" id="PS50059"/>
    </source>
</evidence>
<dbReference type="Gene3D" id="1.10.287.460">
    <property type="entry name" value="Peptidyl-prolyl cis-trans isomerase, FKBP-type, N-terminal domain"/>
    <property type="match status" value="1"/>
</dbReference>
<comment type="catalytic activity">
    <reaction evidence="1 5 6">
        <text>[protein]-peptidylproline (omega=180) = [protein]-peptidylproline (omega=0)</text>
        <dbReference type="Rhea" id="RHEA:16237"/>
        <dbReference type="Rhea" id="RHEA-COMP:10747"/>
        <dbReference type="Rhea" id="RHEA-COMP:10748"/>
        <dbReference type="ChEBI" id="CHEBI:83833"/>
        <dbReference type="ChEBI" id="CHEBI:83834"/>
        <dbReference type="EC" id="5.2.1.8"/>
    </reaction>
</comment>
<dbReference type="SUPFAM" id="SSF54534">
    <property type="entry name" value="FKBP-like"/>
    <property type="match status" value="1"/>
</dbReference>